<feature type="transmembrane region" description="Helical" evidence="1">
    <location>
        <begin position="44"/>
        <end position="61"/>
    </location>
</feature>
<evidence type="ECO:0000313" key="3">
    <source>
        <dbReference type="Proteomes" id="UP001207228"/>
    </source>
</evidence>
<keyword evidence="1" id="KW-0812">Transmembrane</keyword>
<accession>A0ABT3RGL5</accession>
<dbReference type="Proteomes" id="UP001207228">
    <property type="component" value="Unassembled WGS sequence"/>
</dbReference>
<protein>
    <submittedName>
        <fullName evidence="2">Uncharacterized protein</fullName>
    </submittedName>
</protein>
<proteinExistence type="predicted"/>
<dbReference type="EMBL" id="JAPFQO010000008">
    <property type="protein sequence ID" value="MCX2740969.1"/>
    <property type="molecule type" value="Genomic_DNA"/>
</dbReference>
<comment type="caution">
    <text evidence="2">The sequence shown here is derived from an EMBL/GenBank/DDBJ whole genome shotgun (WGS) entry which is preliminary data.</text>
</comment>
<evidence type="ECO:0000313" key="2">
    <source>
        <dbReference type="EMBL" id="MCX2740969.1"/>
    </source>
</evidence>
<name>A0ABT3RGL5_9BACT</name>
<dbReference type="RefSeq" id="WP_266053039.1">
    <property type="nucleotide sequence ID" value="NZ_JAPFQO010000008.1"/>
</dbReference>
<keyword evidence="1" id="KW-0472">Membrane</keyword>
<gene>
    <name evidence="2" type="ORF">OO017_13510</name>
</gene>
<sequence length="70" mass="7803">MENTLENTSLRSLVSNPSQLADIIKDPTRGIDFYKGLSVKEQQYILFAAAFGLIAYGIYLGRSEKQDMTA</sequence>
<evidence type="ECO:0000256" key="1">
    <source>
        <dbReference type="SAM" id="Phobius"/>
    </source>
</evidence>
<reference evidence="2 3" key="1">
    <citation type="submission" date="2022-11" db="EMBL/GenBank/DDBJ databases">
        <title>The characterization of three novel Bacteroidetes species and genomic analysis of their roles in tidal elemental geochemical cycles.</title>
        <authorList>
            <person name="Ma K.-J."/>
        </authorList>
    </citation>
    <scope>NUCLEOTIDE SEQUENCE [LARGE SCALE GENOMIC DNA]</scope>
    <source>
        <strain evidence="2 3">M82</strain>
    </source>
</reference>
<organism evidence="2 3">
    <name type="scientific">Pontibacter anaerobius</name>
    <dbReference type="NCBI Taxonomy" id="2993940"/>
    <lineage>
        <taxon>Bacteria</taxon>
        <taxon>Pseudomonadati</taxon>
        <taxon>Bacteroidota</taxon>
        <taxon>Cytophagia</taxon>
        <taxon>Cytophagales</taxon>
        <taxon>Hymenobacteraceae</taxon>
        <taxon>Pontibacter</taxon>
    </lineage>
</organism>
<keyword evidence="3" id="KW-1185">Reference proteome</keyword>
<keyword evidence="1" id="KW-1133">Transmembrane helix</keyword>